<evidence type="ECO:0000256" key="6">
    <source>
        <dbReference type="SAM" id="Coils"/>
    </source>
</evidence>
<keyword evidence="9" id="KW-1185">Reference proteome</keyword>
<sequence length="258" mass="29756">MYENLLKLDKIFARLSKKNSDLSIDYHLFSQQIEKLAVVNETCNTDLVSINDNFKFFAECLNQYSENWSKSFTFINESFLTSLKDCSKYIVNLTNLIELQHNKKIDLQVLQEYLDKARNELNSFPATSSGQGTHRLPPSPIKNKTGGIVNNTTQLIRDTLSTSANGNISSSNTETKRAKLEAKVHQLEHEVELQTNLVQELINKITNEEYPNWDKFNKTELKSSMLELCDNQIDFYKGLVDNWNDTESKLMKRINELT</sequence>
<dbReference type="PANTHER" id="PTHR45949:SF2">
    <property type="entry name" value="SORTING NEXIN-4"/>
    <property type="match status" value="1"/>
</dbReference>
<evidence type="ECO:0000313" key="9">
    <source>
        <dbReference type="Proteomes" id="UP000000707"/>
    </source>
</evidence>
<feature type="region of interest" description="Disordered" evidence="7">
    <location>
        <begin position="124"/>
        <end position="144"/>
    </location>
</feature>
<dbReference type="GO" id="GO:0061709">
    <property type="term" value="P:reticulophagy"/>
    <property type="evidence" value="ECO:0007669"/>
    <property type="project" value="TreeGrafter"/>
</dbReference>
<dbReference type="OrthoDB" id="205639at2759"/>
<dbReference type="GO" id="GO:0032456">
    <property type="term" value="P:endocytic recycling"/>
    <property type="evidence" value="ECO:0007669"/>
    <property type="project" value="TreeGrafter"/>
</dbReference>
<name>G3AYH0_CANTC</name>
<dbReference type="AlphaFoldDB" id="G3AYH0"/>
<evidence type="ECO:0000256" key="1">
    <source>
        <dbReference type="ARBA" id="ARBA00004184"/>
    </source>
</evidence>
<dbReference type="Proteomes" id="UP000000707">
    <property type="component" value="Unassembled WGS sequence"/>
</dbReference>
<gene>
    <name evidence="8" type="ORF">CANTEDRAFT_101839</name>
</gene>
<feature type="coiled-coil region" evidence="6">
    <location>
        <begin position="170"/>
        <end position="204"/>
    </location>
</feature>
<dbReference type="EMBL" id="GL996512">
    <property type="protein sequence ID" value="EGV65850.1"/>
    <property type="molecule type" value="Genomic_DNA"/>
</dbReference>
<proteinExistence type="predicted"/>
<comment type="subcellular location">
    <subcellularLocation>
        <location evidence="1">Endomembrane system</location>
        <topology evidence="1">Peripheral membrane protein</topology>
    </subcellularLocation>
</comment>
<evidence type="ECO:0000256" key="2">
    <source>
        <dbReference type="ARBA" id="ARBA00023121"/>
    </source>
</evidence>
<organism evidence="9">
    <name type="scientific">Candida tenuis (strain ATCC 10573 / BCRC 21748 / CBS 615 / JCM 9827 / NBRC 10315 / NRRL Y-1498 / VKM Y-70)</name>
    <name type="common">Yeast</name>
    <name type="synonym">Yamadazyma tenuis</name>
    <dbReference type="NCBI Taxonomy" id="590646"/>
    <lineage>
        <taxon>Eukaryota</taxon>
        <taxon>Fungi</taxon>
        <taxon>Dikarya</taxon>
        <taxon>Ascomycota</taxon>
        <taxon>Saccharomycotina</taxon>
        <taxon>Pichiomycetes</taxon>
        <taxon>Debaryomycetaceae</taxon>
        <taxon>Yamadazyma</taxon>
    </lineage>
</organism>
<dbReference type="GO" id="GO:0008289">
    <property type="term" value="F:lipid binding"/>
    <property type="evidence" value="ECO:0007669"/>
    <property type="project" value="UniProtKB-KW"/>
</dbReference>
<dbReference type="GO" id="GO:0000422">
    <property type="term" value="P:autophagy of mitochondrion"/>
    <property type="evidence" value="ECO:0007669"/>
    <property type="project" value="TreeGrafter"/>
</dbReference>
<dbReference type="PANTHER" id="PTHR45949">
    <property type="entry name" value="SORTING NEXIN-4"/>
    <property type="match status" value="1"/>
</dbReference>
<dbReference type="InterPro" id="IPR027267">
    <property type="entry name" value="AH/BAR_dom_sf"/>
</dbReference>
<dbReference type="HOGENOM" id="CLU_1077684_0_0_1"/>
<dbReference type="GO" id="GO:0005769">
    <property type="term" value="C:early endosome"/>
    <property type="evidence" value="ECO:0007669"/>
    <property type="project" value="TreeGrafter"/>
</dbReference>
<dbReference type="GO" id="GO:0015031">
    <property type="term" value="P:protein transport"/>
    <property type="evidence" value="ECO:0007669"/>
    <property type="project" value="TreeGrafter"/>
</dbReference>
<evidence type="ECO:0000256" key="7">
    <source>
        <dbReference type="SAM" id="MobiDB-lite"/>
    </source>
</evidence>
<evidence type="ECO:0000256" key="3">
    <source>
        <dbReference type="ARBA" id="ARBA00023136"/>
    </source>
</evidence>
<evidence type="ECO:0000256" key="4">
    <source>
        <dbReference type="ARBA" id="ARBA00040748"/>
    </source>
</evidence>
<keyword evidence="2" id="KW-0446">Lipid-binding</keyword>
<accession>G3AYH0</accession>
<dbReference type="SUPFAM" id="SSF103657">
    <property type="entry name" value="BAR/IMD domain-like"/>
    <property type="match status" value="1"/>
</dbReference>
<evidence type="ECO:0000256" key="5">
    <source>
        <dbReference type="ARBA" id="ARBA00041273"/>
    </source>
</evidence>
<reference evidence="8 9" key="1">
    <citation type="journal article" date="2011" name="Proc. Natl. Acad. Sci. U.S.A.">
        <title>Comparative genomics of xylose-fermenting fungi for enhanced biofuel production.</title>
        <authorList>
            <person name="Wohlbach D.J."/>
            <person name="Kuo A."/>
            <person name="Sato T.K."/>
            <person name="Potts K.M."/>
            <person name="Salamov A.A."/>
            <person name="LaButti K.M."/>
            <person name="Sun H."/>
            <person name="Clum A."/>
            <person name="Pangilinan J.L."/>
            <person name="Lindquist E.A."/>
            <person name="Lucas S."/>
            <person name="Lapidus A."/>
            <person name="Jin M."/>
            <person name="Gunawan C."/>
            <person name="Balan V."/>
            <person name="Dale B.E."/>
            <person name="Jeffries T.W."/>
            <person name="Zinkel R."/>
            <person name="Barry K.W."/>
            <person name="Grigoriev I.V."/>
            <person name="Gasch A.P."/>
        </authorList>
    </citation>
    <scope>NUCLEOTIDE SEQUENCE [LARGE SCALE GENOMIC DNA]</scope>
    <source>
        <strain evidence="9">ATCC 10573 / BCRC 21748 / CBS 615 / JCM 9827 / NBRC 10315 / NRRL Y-1498 / VKM Y-70</strain>
    </source>
</reference>
<keyword evidence="3" id="KW-0472">Membrane</keyword>
<evidence type="ECO:0000313" key="8">
    <source>
        <dbReference type="EMBL" id="EGV65850.1"/>
    </source>
</evidence>
<dbReference type="GO" id="GO:0034727">
    <property type="term" value="P:piecemeal microautophagy of the nucleus"/>
    <property type="evidence" value="ECO:0007669"/>
    <property type="project" value="TreeGrafter"/>
</dbReference>
<keyword evidence="6" id="KW-0175">Coiled coil</keyword>
<dbReference type="Gene3D" id="1.20.1270.60">
    <property type="entry name" value="Arfaptin homology (AH) domain/BAR domain"/>
    <property type="match status" value="1"/>
</dbReference>
<dbReference type="GO" id="GO:0000407">
    <property type="term" value="C:phagophore assembly site"/>
    <property type="evidence" value="ECO:0007669"/>
    <property type="project" value="TreeGrafter"/>
</dbReference>
<protein>
    <recommendedName>
        <fullName evidence="4">Sorting nexin-4</fullName>
    </recommendedName>
    <alternativeName>
        <fullName evidence="5">Autophagy-related protein 24</fullName>
    </alternativeName>
</protein>